<evidence type="ECO:0000313" key="9">
    <source>
        <dbReference type="Proteomes" id="UP000521017"/>
    </source>
</evidence>
<evidence type="ECO:0008006" key="10">
    <source>
        <dbReference type="Google" id="ProtNLM"/>
    </source>
</evidence>
<keyword evidence="3" id="KW-0732">Signal</keyword>
<organism evidence="8 9">
    <name type="scientific">Pedobacter cryoconitis</name>
    <dbReference type="NCBI Taxonomy" id="188932"/>
    <lineage>
        <taxon>Bacteria</taxon>
        <taxon>Pseudomonadati</taxon>
        <taxon>Bacteroidota</taxon>
        <taxon>Sphingobacteriia</taxon>
        <taxon>Sphingobacteriales</taxon>
        <taxon>Sphingobacteriaceae</taxon>
        <taxon>Pedobacter</taxon>
    </lineage>
</organism>
<proteinExistence type="inferred from homology"/>
<comment type="caution">
    <text evidence="8">The sequence shown here is derived from an EMBL/GenBank/DDBJ whole genome shotgun (WGS) entry which is preliminary data.</text>
</comment>
<name>A0A7X0MLY8_9SPHI</name>
<evidence type="ECO:0000256" key="2">
    <source>
        <dbReference type="ARBA" id="ARBA00006275"/>
    </source>
</evidence>
<dbReference type="EMBL" id="JACHCC010000013">
    <property type="protein sequence ID" value="MBB6502385.1"/>
    <property type="molecule type" value="Genomic_DNA"/>
</dbReference>
<dbReference type="Gene3D" id="1.25.40.390">
    <property type="match status" value="2"/>
</dbReference>
<dbReference type="SUPFAM" id="SSF48452">
    <property type="entry name" value="TPR-like"/>
    <property type="match status" value="1"/>
</dbReference>
<accession>A0A7X0MLY8</accession>
<sequence>MKKLYISVLALALISTGGCKKFLEQSPDQRTQINSVDKVAQLLTSAYPEANYIPFTESASDNAEDKGPTVTDQQRFVVQPYFWQDNDDYNQDTPIYYWNSSYTAIAAANEALSAIGKADNKADYDAYKGEALLARAYAHFMLVNLYAKVYDPTGNNTSPGIPYVTSPEKVVNGQYTRGTVQSVYDQIEKDIVEGMPLIKNSAYTVPKYHFNLAAAHAFAARFYLFKQNYAKVIEHASAVSPGNSFATIIRPWSTRYKNYTGAEMRTNFTMATEPSTLLLIETASSWARTIRPRYGFGQMTEGAMFETNNVTGKRWVHALYTYTVPNYSFLKWNEYFVKTSQNATIGEPYTIVPVLTADEALLNRAEAYVSLGQNDLALKDLNTFVSTRLASYNPVSDAVTLAKVADYYGTADSKTGLIKAILDFKKAEFAMEGLRWFDILRYKLPVKHNVMANNGSSTYIELGADDPRRLFQLPSQVQLSGIDQNPR</sequence>
<evidence type="ECO:0000256" key="3">
    <source>
        <dbReference type="ARBA" id="ARBA00022729"/>
    </source>
</evidence>
<comment type="subcellular location">
    <subcellularLocation>
        <location evidence="1">Cell outer membrane</location>
    </subcellularLocation>
</comment>
<keyword evidence="4" id="KW-0472">Membrane</keyword>
<dbReference type="RefSeq" id="WP_184628634.1">
    <property type="nucleotide sequence ID" value="NZ_JACHCC010000013.1"/>
</dbReference>
<dbReference type="GO" id="GO:0009279">
    <property type="term" value="C:cell outer membrane"/>
    <property type="evidence" value="ECO:0007669"/>
    <property type="project" value="UniProtKB-SubCell"/>
</dbReference>
<dbReference type="Pfam" id="PF14322">
    <property type="entry name" value="SusD-like_3"/>
    <property type="match status" value="1"/>
</dbReference>
<dbReference type="InterPro" id="IPR011990">
    <property type="entry name" value="TPR-like_helical_dom_sf"/>
</dbReference>
<feature type="domain" description="RagB/SusD" evidence="6">
    <location>
        <begin position="353"/>
        <end position="459"/>
    </location>
</feature>
<evidence type="ECO:0000259" key="6">
    <source>
        <dbReference type="Pfam" id="PF07980"/>
    </source>
</evidence>
<keyword evidence="5" id="KW-0998">Cell outer membrane</keyword>
<evidence type="ECO:0000256" key="4">
    <source>
        <dbReference type="ARBA" id="ARBA00023136"/>
    </source>
</evidence>
<evidence type="ECO:0000256" key="1">
    <source>
        <dbReference type="ARBA" id="ARBA00004442"/>
    </source>
</evidence>
<comment type="similarity">
    <text evidence="2">Belongs to the SusD family.</text>
</comment>
<evidence type="ECO:0000313" key="8">
    <source>
        <dbReference type="EMBL" id="MBB6502385.1"/>
    </source>
</evidence>
<gene>
    <name evidence="8" type="ORF">HDF25_004564</name>
</gene>
<reference evidence="8 9" key="1">
    <citation type="submission" date="2020-08" db="EMBL/GenBank/DDBJ databases">
        <title>Genomic Encyclopedia of Type Strains, Phase IV (KMG-V): Genome sequencing to study the core and pangenomes of soil and plant-associated prokaryotes.</title>
        <authorList>
            <person name="Whitman W."/>
        </authorList>
    </citation>
    <scope>NUCLEOTIDE SEQUENCE [LARGE SCALE GENOMIC DNA]</scope>
    <source>
        <strain evidence="8 9">M2T3</strain>
    </source>
</reference>
<feature type="domain" description="SusD-like N-terminal" evidence="7">
    <location>
        <begin position="21"/>
        <end position="224"/>
    </location>
</feature>
<dbReference type="InterPro" id="IPR033985">
    <property type="entry name" value="SusD-like_N"/>
</dbReference>
<evidence type="ECO:0000256" key="5">
    <source>
        <dbReference type="ARBA" id="ARBA00023237"/>
    </source>
</evidence>
<dbReference type="Proteomes" id="UP000521017">
    <property type="component" value="Unassembled WGS sequence"/>
</dbReference>
<dbReference type="Pfam" id="PF07980">
    <property type="entry name" value="SusD_RagB"/>
    <property type="match status" value="1"/>
</dbReference>
<protein>
    <recommendedName>
        <fullName evidence="10">SusD-like starch-binding protein associating with outer membrane</fullName>
    </recommendedName>
</protein>
<evidence type="ECO:0000259" key="7">
    <source>
        <dbReference type="Pfam" id="PF14322"/>
    </source>
</evidence>
<dbReference type="AlphaFoldDB" id="A0A7X0MLY8"/>
<dbReference type="InterPro" id="IPR012944">
    <property type="entry name" value="SusD_RagB_dom"/>
</dbReference>
<dbReference type="PROSITE" id="PS51257">
    <property type="entry name" value="PROKAR_LIPOPROTEIN"/>
    <property type="match status" value="1"/>
</dbReference>